<dbReference type="PIRSF" id="PIRSF000459">
    <property type="entry name" value="TGM_EBP42"/>
    <property type="match status" value="1"/>
</dbReference>
<dbReference type="InterPro" id="IPR014756">
    <property type="entry name" value="Ig_E-set"/>
</dbReference>
<evidence type="ECO:0000256" key="1">
    <source>
        <dbReference type="ARBA" id="ARBA00005968"/>
    </source>
</evidence>
<evidence type="ECO:0000256" key="9">
    <source>
        <dbReference type="PIRSR" id="PIRSR000459-2"/>
    </source>
</evidence>
<dbReference type="AlphaFoldDB" id="A0A0P4WF09"/>
<name>A0A0P4WF09_SCYOL</name>
<evidence type="ECO:0000256" key="5">
    <source>
        <dbReference type="ARBA" id="ARBA00023315"/>
    </source>
</evidence>
<keyword evidence="3 9" id="KW-0479">Metal-binding</keyword>
<dbReference type="FunFam" id="2.60.40.10:FF:000171">
    <property type="entry name" value="protein-glutamine gamma-glutamyltransferase 6"/>
    <property type="match status" value="1"/>
</dbReference>
<keyword evidence="2" id="KW-0808">Transferase</keyword>
<dbReference type="Pfam" id="PF00927">
    <property type="entry name" value="Transglut_C"/>
    <property type="match status" value="2"/>
</dbReference>
<dbReference type="Gene3D" id="3.90.260.10">
    <property type="entry name" value="Transglutaminase-like"/>
    <property type="match status" value="1"/>
</dbReference>
<dbReference type="GO" id="GO:0046872">
    <property type="term" value="F:metal ion binding"/>
    <property type="evidence" value="ECO:0007669"/>
    <property type="project" value="UniProtKB-KW"/>
</dbReference>
<evidence type="ECO:0000256" key="7">
    <source>
        <dbReference type="ARBA" id="ARBA00051843"/>
    </source>
</evidence>
<dbReference type="Pfam" id="PF01841">
    <property type="entry name" value="Transglut_core"/>
    <property type="match status" value="1"/>
</dbReference>
<dbReference type="Pfam" id="PF00868">
    <property type="entry name" value="Transglut_N"/>
    <property type="match status" value="1"/>
</dbReference>
<comment type="cofactor">
    <cofactor evidence="9">
        <name>Ca(2+)</name>
        <dbReference type="ChEBI" id="CHEBI:29108"/>
    </cofactor>
    <text evidence="9">Binds 1 Ca(2+) ion per subunit.</text>
</comment>
<evidence type="ECO:0000256" key="2">
    <source>
        <dbReference type="ARBA" id="ARBA00022679"/>
    </source>
</evidence>
<dbReference type="Gene3D" id="2.60.40.10">
    <property type="entry name" value="Immunoglobulins"/>
    <property type="match status" value="3"/>
</dbReference>
<proteinExistence type="inferred from homology"/>
<dbReference type="InterPro" id="IPR038765">
    <property type="entry name" value="Papain-like_cys_pep_sf"/>
</dbReference>
<organism evidence="11">
    <name type="scientific">Scylla olivacea</name>
    <name type="common">Orange mud crab</name>
    <name type="synonym">Cancer olivacea</name>
    <dbReference type="NCBI Taxonomy" id="85551"/>
    <lineage>
        <taxon>Eukaryota</taxon>
        <taxon>Metazoa</taxon>
        <taxon>Ecdysozoa</taxon>
        <taxon>Arthropoda</taxon>
        <taxon>Crustacea</taxon>
        <taxon>Multicrustacea</taxon>
        <taxon>Malacostraca</taxon>
        <taxon>Eumalacostraca</taxon>
        <taxon>Eucarida</taxon>
        <taxon>Decapoda</taxon>
        <taxon>Pleocyemata</taxon>
        <taxon>Brachyura</taxon>
        <taxon>Eubrachyura</taxon>
        <taxon>Portunoidea</taxon>
        <taxon>Portunidae</taxon>
        <taxon>Portuninae</taxon>
        <taxon>Scylla</taxon>
    </lineage>
</organism>
<feature type="active site" evidence="8">
    <location>
        <position position="333"/>
    </location>
</feature>
<dbReference type="FunFam" id="2.60.40.10:FF:000090">
    <property type="entry name" value="Protein-glutamine gamma-glutamyltransferase 2"/>
    <property type="match status" value="1"/>
</dbReference>
<dbReference type="InterPro" id="IPR008958">
    <property type="entry name" value="Transglutaminase_C"/>
</dbReference>
<evidence type="ECO:0000313" key="11">
    <source>
        <dbReference type="EMBL" id="JAI59643.1"/>
    </source>
</evidence>
<dbReference type="SUPFAM" id="SSF54001">
    <property type="entry name" value="Cysteine proteinases"/>
    <property type="match status" value="1"/>
</dbReference>
<dbReference type="PROSITE" id="PS00547">
    <property type="entry name" value="TRANSGLUTAMINASES"/>
    <property type="match status" value="1"/>
</dbReference>
<evidence type="ECO:0000256" key="6">
    <source>
        <dbReference type="ARBA" id="ARBA00024222"/>
    </source>
</evidence>
<dbReference type="SUPFAM" id="SSF81296">
    <property type="entry name" value="E set domains"/>
    <property type="match status" value="1"/>
</dbReference>
<dbReference type="InterPro" id="IPR013783">
    <property type="entry name" value="Ig-like_fold"/>
</dbReference>
<keyword evidence="5" id="KW-0012">Acyltransferase</keyword>
<dbReference type="InterPro" id="IPR013808">
    <property type="entry name" value="Transglutaminase_AS"/>
</dbReference>
<dbReference type="InterPro" id="IPR023608">
    <property type="entry name" value="Transglutaminase_animal"/>
</dbReference>
<evidence type="ECO:0000256" key="8">
    <source>
        <dbReference type="PIRSR" id="PIRSR000459-1"/>
    </source>
</evidence>
<dbReference type="InterPro" id="IPR050779">
    <property type="entry name" value="Transglutaminase"/>
</dbReference>
<dbReference type="EMBL" id="GDRN01094879">
    <property type="protein sequence ID" value="JAI59643.1"/>
    <property type="molecule type" value="Transcribed_RNA"/>
</dbReference>
<feature type="binding site" evidence="9">
    <location>
        <position position="464"/>
    </location>
    <ligand>
        <name>Ca(2+)</name>
        <dbReference type="ChEBI" id="CHEBI:29108"/>
    </ligand>
</feature>
<protein>
    <recommendedName>
        <fullName evidence="6">protein-glutamine gamma-glutamyltransferase</fullName>
        <ecNumber evidence="6">2.3.2.13</ecNumber>
    </recommendedName>
</protein>
<feature type="binding site" evidence="9">
    <location>
        <position position="523"/>
    </location>
    <ligand>
        <name>Ca(2+)</name>
        <dbReference type="ChEBI" id="CHEBI:29108"/>
    </ligand>
</feature>
<dbReference type="SUPFAM" id="SSF49309">
    <property type="entry name" value="Transglutaminase, two C-terminal domains"/>
    <property type="match status" value="2"/>
</dbReference>
<dbReference type="FunFam" id="3.90.260.10:FF:000001">
    <property type="entry name" value="Protein-glutamine gamma-glutamyltransferase 2"/>
    <property type="match status" value="1"/>
</dbReference>
<accession>A0A0P4WF09</accession>
<dbReference type="InterPro" id="IPR002931">
    <property type="entry name" value="Transglutaminase-like"/>
</dbReference>
<dbReference type="InterPro" id="IPR001102">
    <property type="entry name" value="Transglutaminase_N"/>
</dbReference>
<dbReference type="SMART" id="SM00460">
    <property type="entry name" value="TGc"/>
    <property type="match status" value="1"/>
</dbReference>
<dbReference type="InterPro" id="IPR036985">
    <property type="entry name" value="Transglutaminase-like_sf"/>
</dbReference>
<feature type="active site" evidence="8">
    <location>
        <position position="401"/>
    </location>
</feature>
<evidence type="ECO:0000256" key="4">
    <source>
        <dbReference type="ARBA" id="ARBA00022837"/>
    </source>
</evidence>
<comment type="similarity">
    <text evidence="1">Belongs to the transglutaminase superfamily. Transglutaminase family.</text>
</comment>
<dbReference type="EC" id="2.3.2.13" evidence="6"/>
<evidence type="ECO:0000259" key="10">
    <source>
        <dbReference type="SMART" id="SM00460"/>
    </source>
</evidence>
<feature type="binding site" evidence="9">
    <location>
        <position position="528"/>
    </location>
    <ligand>
        <name>Ca(2+)</name>
        <dbReference type="ChEBI" id="CHEBI:29108"/>
    </ligand>
</feature>
<dbReference type="InterPro" id="IPR036238">
    <property type="entry name" value="Transglutaminase_C_sf"/>
</dbReference>
<dbReference type="GO" id="GO:0003810">
    <property type="term" value="F:protein-glutamine gamma-glutamyltransferase activity"/>
    <property type="evidence" value="ECO:0007669"/>
    <property type="project" value="UniProtKB-EC"/>
</dbReference>
<feature type="active site" evidence="8">
    <location>
        <position position="424"/>
    </location>
</feature>
<feature type="domain" description="Transglutaminase-like" evidence="10">
    <location>
        <begin position="325"/>
        <end position="427"/>
    </location>
</feature>
<evidence type="ECO:0000256" key="3">
    <source>
        <dbReference type="ARBA" id="ARBA00022723"/>
    </source>
</evidence>
<dbReference type="PANTHER" id="PTHR11590">
    <property type="entry name" value="PROTEIN-GLUTAMINE GAMMA-GLUTAMYLTRANSFERASE"/>
    <property type="match status" value="1"/>
</dbReference>
<dbReference type="PANTHER" id="PTHR11590:SF40">
    <property type="entry name" value="HEMOCYTE PROTEIN-GLUTAMINE GAMMA-GLUTAMYLTRANSFERASE-LIKE PROTEIN"/>
    <property type="match status" value="1"/>
</dbReference>
<keyword evidence="4 9" id="KW-0106">Calcium</keyword>
<reference evidence="11" key="1">
    <citation type="submission" date="2015-09" db="EMBL/GenBank/DDBJ databases">
        <title>Scylla olivacea transcriptome.</title>
        <authorList>
            <person name="Ikhwanuddin M."/>
        </authorList>
    </citation>
    <scope>NUCLEOTIDE SEQUENCE</scope>
</reference>
<comment type="catalytic activity">
    <reaction evidence="7">
        <text>L-glutaminyl-[protein] + L-lysyl-[protein] = [protein]-L-lysyl-N(6)-5-L-glutamyl-[protein] + NH4(+)</text>
        <dbReference type="Rhea" id="RHEA:54816"/>
        <dbReference type="Rhea" id="RHEA-COMP:9752"/>
        <dbReference type="Rhea" id="RHEA-COMP:10207"/>
        <dbReference type="Rhea" id="RHEA-COMP:14005"/>
        <dbReference type="ChEBI" id="CHEBI:28938"/>
        <dbReference type="ChEBI" id="CHEBI:29969"/>
        <dbReference type="ChEBI" id="CHEBI:30011"/>
        <dbReference type="ChEBI" id="CHEBI:138370"/>
        <dbReference type="EC" id="2.3.2.13"/>
    </reaction>
</comment>
<feature type="binding site" evidence="9">
    <location>
        <position position="466"/>
    </location>
    <ligand>
        <name>Ca(2+)</name>
        <dbReference type="ChEBI" id="CHEBI:29108"/>
    </ligand>
</feature>
<sequence>MTFFDRADNYLNSLIDNIRADLGVSTAAEREREREDARVIDEFNEANAVTGPAKVLEVDFRAKQNAVEHKCDKYEVVHQRKPTVVLRRGGNFTIDIKLNKVTDVKKEYELKLYFNFGNTPSVHKGTQGVVTMMGKTMFDKSHEEWDARMVENKGRILTLEVQIPSVAPVGSWKMATELKPRDPAADRSARHLMRQDTTIYILFNPWNKHDGTYMPDEDGRKEYVLNPVGKIWQGAYPARGRHWSFGQFDDVVLPGCVLLLERSGLRHESRGDPIFVSRAISKMVNSNDGDNGVLIGSWSGDYSDGTSPSQWAGSIKIMEEYVRRGRPVKYGQCWVFAGVTTTVCRALGLPCRPVTNLNSAHDTDVSLTIDEYVDKKGEKITTRRRSGADPMGLGDSIWNFHVWNDVWMDRPDLPPGYGGWQAIDATPQETSDGMFQCGPASHEAVRRGQMELKYDVPFVLAEVNADVVHWQEDETAQDGFRKLFSNKNHVGRQLLTKKVGSMESGNYADDDKEDCTNLYKPPEGTKAERVTLQMAARRSRNARHAFRFPSLAEEDVNFSIEDIDRIMIGQDFSVTVKAENIGEVSRTVQIVLKAGSTYYTGAPAKPITEAGGEFVLKPKESKTLSLPVPYSQYYSKLVEHAMVKMVAHCRVEETSYAWMGDDCFEITKPAILVTALDKAVVGRPLKIEFSFLNPLPEKMTECVLEVDGPGLSRPKTIPISDVPANGEMKWPYTLVPRKAGEFVLIATFNSTQLVNLSGSSSITVAEA</sequence>